<keyword evidence="3" id="KW-1185">Reference proteome</keyword>
<name>A0A9Q9AWH8_9PEZI</name>
<accession>A0A9Q9AWH8</accession>
<feature type="compositionally biased region" description="Basic and acidic residues" evidence="1">
    <location>
        <begin position="414"/>
        <end position="434"/>
    </location>
</feature>
<gene>
    <name evidence="2" type="ORF">Slin15195_G065510</name>
</gene>
<feature type="region of interest" description="Disordered" evidence="1">
    <location>
        <begin position="487"/>
        <end position="550"/>
    </location>
</feature>
<feature type="compositionally biased region" description="Basic and acidic residues" evidence="1">
    <location>
        <begin position="747"/>
        <end position="758"/>
    </location>
</feature>
<evidence type="ECO:0000256" key="1">
    <source>
        <dbReference type="SAM" id="MobiDB-lite"/>
    </source>
</evidence>
<sequence length="965" mass="97104">MSLPNEDRSTTALSEGKQDASLSGTYAARPGAQDTAPAGISTTGSEHPSTAPFVDSSAPTTTGDKPLSSSVKNSLDSVADQSPSTQSVAEQLPSAQAAADAVKAGASSLLAGISNLALGVNNATADNAAASHPESHKAQDVDDLHIPGAFEDETSDREDIAAVQRGAQSAAQALPSTQAVKETIPGVGSGSSNTASNTSGSITEQVQAGARSVQDQAQQGVEYVKEQLPGQQRQTENERIHKDGTDYIKSQLHNQNINSVGASSTTNQLAGQVPLESRAVPDIVQDSQRQAGGAAPLDESATSIHGSGPTTSQLAGQVPLESGRVPAVVADSQRQAGVSPEAAANPQAVQDKKHLEKELREEVPTANISSVGATSTTNQLTGQVPLELRGVPQVVADSQKRADVSPEASANAEVVREKRQVEQELKREVPEQTSKDNTPVNLGEAVSGGLAAAGAAIASAATSARQTAQEATGTDPVSVLPTSTQRAIDGNAQPSSSAGSGAVPQVVQASQQQAGVSPEASANPEAVREKSQLERELQSEVPRQGDGGITANIGQSVAGGLAATAAAAAGAATYAREKTAETTGTDPVSVLPTSAQQAIDGDRSTSGSTHVPQVVSESQRAAGTGPEAAADPTAVQEKSEMERELKREVPIEPATSGDRGITGTIAGGAAAAGAAAVGAATDAREKTAKTTGTDPVSVLPASAQQAIDGDGATSRSTRVPQVVSESQRAAGTGPEAAANATAVQEKSQVERELKREVPPEPATSGDQGITGAIAGGAAAAGSAAAGAATYARERTAEVTGTDPVSVLPETAQRSTDPSSTASAGLPSRSAADLTHEHRPQTLPQSEITAGEQERGLGEGGAGLSHLGNLNESSSFPRVVGGSSLGGVDLRSGVHNGVVGDHLDDTQSTGVNRIPSRETESESAAPVAHIGSVRNVDLSAGVKNTVVGSGAEEHVSQEDLSRGSGL</sequence>
<feature type="region of interest" description="Disordered" evidence="1">
    <location>
        <begin position="397"/>
        <end position="444"/>
    </location>
</feature>
<feature type="compositionally biased region" description="Polar residues" evidence="1">
    <location>
        <begin position="811"/>
        <end position="822"/>
    </location>
</feature>
<reference evidence="2" key="1">
    <citation type="submission" date="2022-06" db="EMBL/GenBank/DDBJ databases">
        <title>Complete genome sequences of two strains of the flax pathogen Septoria linicola.</title>
        <authorList>
            <person name="Lapalu N."/>
            <person name="Simon A."/>
            <person name="Demenou B."/>
            <person name="Paumier D."/>
            <person name="Guillot M.-P."/>
            <person name="Gout L."/>
            <person name="Valade R."/>
        </authorList>
    </citation>
    <scope>NUCLEOTIDE SEQUENCE</scope>
    <source>
        <strain evidence="2">SE15195</strain>
    </source>
</reference>
<feature type="compositionally biased region" description="Polar residues" evidence="1">
    <location>
        <begin position="300"/>
        <end position="315"/>
    </location>
</feature>
<dbReference type="AlphaFoldDB" id="A0A9Q9AWH8"/>
<feature type="region of interest" description="Disordered" evidence="1">
    <location>
        <begin position="794"/>
        <end position="927"/>
    </location>
</feature>
<feature type="compositionally biased region" description="Basic and acidic residues" evidence="1">
    <location>
        <begin position="950"/>
        <end position="965"/>
    </location>
</feature>
<feature type="compositionally biased region" description="Polar residues" evidence="1">
    <location>
        <begin position="604"/>
        <end position="621"/>
    </location>
</feature>
<feature type="compositionally biased region" description="Basic and acidic residues" evidence="1">
    <location>
        <begin position="235"/>
        <end position="246"/>
    </location>
</feature>
<feature type="region of interest" description="Disordered" evidence="1">
    <location>
        <begin position="945"/>
        <end position="965"/>
    </location>
</feature>
<feature type="compositionally biased region" description="Low complexity" evidence="1">
    <location>
        <begin position="657"/>
        <end position="681"/>
    </location>
</feature>
<dbReference type="OrthoDB" id="3645375at2759"/>
<feature type="compositionally biased region" description="Polar residues" evidence="1">
    <location>
        <begin position="487"/>
        <end position="499"/>
    </location>
</feature>
<feature type="compositionally biased region" description="Basic and acidic residues" evidence="1">
    <location>
        <begin position="637"/>
        <end position="650"/>
    </location>
</feature>
<feature type="compositionally biased region" description="Polar residues" evidence="1">
    <location>
        <begin position="166"/>
        <end position="180"/>
    </location>
</feature>
<feature type="region of interest" description="Disordered" evidence="1">
    <location>
        <begin position="166"/>
        <end position="247"/>
    </location>
</feature>
<feature type="region of interest" description="Disordered" evidence="1">
    <location>
        <begin position="598"/>
        <end position="772"/>
    </location>
</feature>
<feature type="compositionally biased region" description="Low complexity" evidence="1">
    <location>
        <begin position="500"/>
        <end position="518"/>
    </location>
</feature>
<dbReference type="Proteomes" id="UP001056384">
    <property type="component" value="Chromosome 5"/>
</dbReference>
<feature type="compositionally biased region" description="Low complexity" evidence="1">
    <location>
        <begin position="729"/>
        <end position="742"/>
    </location>
</feature>
<feature type="compositionally biased region" description="Low complexity" evidence="1">
    <location>
        <begin position="877"/>
        <end position="893"/>
    </location>
</feature>
<protein>
    <submittedName>
        <fullName evidence="2">Uncharacterized protein</fullName>
    </submittedName>
</protein>
<feature type="compositionally biased region" description="Low complexity" evidence="1">
    <location>
        <begin position="190"/>
        <end position="201"/>
    </location>
</feature>
<feature type="compositionally biased region" description="Polar residues" evidence="1">
    <location>
        <begin position="57"/>
        <end position="89"/>
    </location>
</feature>
<feature type="region of interest" description="Disordered" evidence="1">
    <location>
        <begin position="1"/>
        <end position="95"/>
    </location>
</feature>
<dbReference type="EMBL" id="CP099422">
    <property type="protein sequence ID" value="USW53232.1"/>
    <property type="molecule type" value="Genomic_DNA"/>
</dbReference>
<feature type="compositionally biased region" description="Polar residues" evidence="1">
    <location>
        <begin position="713"/>
        <end position="727"/>
    </location>
</feature>
<feature type="region of interest" description="Disordered" evidence="1">
    <location>
        <begin position="287"/>
        <end position="358"/>
    </location>
</feature>
<evidence type="ECO:0000313" key="3">
    <source>
        <dbReference type="Proteomes" id="UP001056384"/>
    </source>
</evidence>
<organism evidence="2 3">
    <name type="scientific">Septoria linicola</name>
    <dbReference type="NCBI Taxonomy" id="215465"/>
    <lineage>
        <taxon>Eukaryota</taxon>
        <taxon>Fungi</taxon>
        <taxon>Dikarya</taxon>
        <taxon>Ascomycota</taxon>
        <taxon>Pezizomycotina</taxon>
        <taxon>Dothideomycetes</taxon>
        <taxon>Dothideomycetidae</taxon>
        <taxon>Mycosphaerellales</taxon>
        <taxon>Mycosphaerellaceae</taxon>
        <taxon>Septoria</taxon>
    </lineage>
</organism>
<feature type="compositionally biased region" description="Basic and acidic residues" evidence="1">
    <location>
        <begin position="526"/>
        <end position="538"/>
    </location>
</feature>
<proteinExistence type="predicted"/>
<evidence type="ECO:0000313" key="2">
    <source>
        <dbReference type="EMBL" id="USW53232.1"/>
    </source>
</evidence>